<organism evidence="1">
    <name type="scientific">Aplanochytrium stocchinoi</name>
    <dbReference type="NCBI Taxonomy" id="215587"/>
    <lineage>
        <taxon>Eukaryota</taxon>
        <taxon>Sar</taxon>
        <taxon>Stramenopiles</taxon>
        <taxon>Bigyra</taxon>
        <taxon>Labyrinthulomycetes</taxon>
        <taxon>Thraustochytrida</taxon>
        <taxon>Thraustochytriidae</taxon>
        <taxon>Aplanochytrium</taxon>
    </lineage>
</organism>
<sequence length="167" mass="18848">MLVQSGAMSLEVELEIERDTPLAFPTPKSSSNVIEKKTMKKADNMNMKNLTNITEVEEKDQDEEKQSKTVKHSLHLQVDGTKQSGILTTAMNSARVNILKLNNKGDALIHDGKRIMMVAAQHVTLAMSEQDIGFKRLQFVKKIYFSLLKGEIVDTSKIYVEAQKWLL</sequence>
<dbReference type="EMBL" id="HBIN01018404">
    <property type="protein sequence ID" value="CAE0443979.1"/>
    <property type="molecule type" value="Transcribed_RNA"/>
</dbReference>
<name>A0A7S3PMH5_9STRA</name>
<protein>
    <submittedName>
        <fullName evidence="1">Uncharacterized protein</fullName>
    </submittedName>
</protein>
<evidence type="ECO:0000313" key="1">
    <source>
        <dbReference type="EMBL" id="CAE0443979.1"/>
    </source>
</evidence>
<reference evidence="1" key="1">
    <citation type="submission" date="2021-01" db="EMBL/GenBank/DDBJ databases">
        <authorList>
            <person name="Corre E."/>
            <person name="Pelletier E."/>
            <person name="Niang G."/>
            <person name="Scheremetjew M."/>
            <person name="Finn R."/>
            <person name="Kale V."/>
            <person name="Holt S."/>
            <person name="Cochrane G."/>
            <person name="Meng A."/>
            <person name="Brown T."/>
            <person name="Cohen L."/>
        </authorList>
    </citation>
    <scope>NUCLEOTIDE SEQUENCE</scope>
    <source>
        <strain evidence="1">GSBS06</strain>
    </source>
</reference>
<proteinExistence type="predicted"/>
<gene>
    <name evidence="1" type="ORF">ASTO00021_LOCUS14035</name>
</gene>
<dbReference type="AlphaFoldDB" id="A0A7S3PMH5"/>
<accession>A0A7S3PMH5</accession>